<dbReference type="RefSeq" id="WP_096052896.1">
    <property type="nucleotide sequence ID" value="NZ_CP023315.3"/>
</dbReference>
<feature type="transmembrane region" description="Helical" evidence="1">
    <location>
        <begin position="211"/>
        <end position="229"/>
    </location>
</feature>
<dbReference type="PANTHER" id="PTHR30590:SF2">
    <property type="entry name" value="INNER MEMBRANE PROTEIN"/>
    <property type="match status" value="1"/>
</dbReference>
<sequence length="400" mass="43922">MTKDRIVLLDSLRGLGVLGILLCNAPDFAVPPGIAESVKSWPHGTGPDTLGVWFVTQWLFQRKFVTLFAMLFGVSIFLVGGERTDKERGSTLRKRLSWMVLFGVLHGFAIWYGDVLLSYALAGFAVMFARSWSPKRLLWTGVGVWVAFSLLMTAGAAAMMLAPSESAQAGAAASAQIAKAGLAEIQYSGTFLQSLVQNAKDRLVLLPNEPIIFLMTASLMMIGLACFKLGLFTGEARTRTYVILLVIGLLALAGVGLVFVQFMAQDLSRPMSMVAMTVQMATAPLSTLAYVSLMVFAARSKSFWSVIPRALAPVGQMAFTNYLTQSLIMTALFYGGRGLNLHGEVDRPGLAAITIGIWIVQILWSRWWMDRFAMGPLEWLWRRLYRGPTPLRRPRPAVTA</sequence>
<keyword evidence="1" id="KW-0472">Membrane</keyword>
<gene>
    <name evidence="3" type="ORF">CA606_14960</name>
</gene>
<dbReference type="Pfam" id="PF04235">
    <property type="entry name" value="DUF418"/>
    <property type="match status" value="1"/>
</dbReference>
<feature type="transmembrane region" description="Helical" evidence="1">
    <location>
        <begin position="64"/>
        <end position="80"/>
    </location>
</feature>
<dbReference type="AlphaFoldDB" id="A0A290N1S7"/>
<feature type="transmembrane region" description="Helical" evidence="1">
    <location>
        <begin position="100"/>
        <end position="125"/>
    </location>
</feature>
<keyword evidence="1" id="KW-1133">Transmembrane helix</keyword>
<dbReference type="Proteomes" id="UP000217311">
    <property type="component" value="Chromosome"/>
</dbReference>
<proteinExistence type="predicted"/>
<dbReference type="PANTHER" id="PTHR30590">
    <property type="entry name" value="INNER MEMBRANE PROTEIN"/>
    <property type="match status" value="1"/>
</dbReference>
<protein>
    <submittedName>
        <fullName evidence="3">DUF418 domain-containing protein</fullName>
    </submittedName>
</protein>
<feature type="transmembrane region" description="Helical" evidence="1">
    <location>
        <begin position="276"/>
        <end position="298"/>
    </location>
</feature>
<feature type="transmembrane region" description="Helical" evidence="1">
    <location>
        <begin position="137"/>
        <end position="162"/>
    </location>
</feature>
<name>A0A290N1S7_CAUVI</name>
<organism evidence="3 4">
    <name type="scientific">Caulobacter vibrioides</name>
    <name type="common">Caulobacter crescentus</name>
    <dbReference type="NCBI Taxonomy" id="155892"/>
    <lineage>
        <taxon>Bacteria</taxon>
        <taxon>Pseudomonadati</taxon>
        <taxon>Pseudomonadota</taxon>
        <taxon>Alphaproteobacteria</taxon>
        <taxon>Caulobacterales</taxon>
        <taxon>Caulobacteraceae</taxon>
        <taxon>Caulobacter</taxon>
    </lineage>
</organism>
<dbReference type="EMBL" id="CP023315">
    <property type="protein sequence ID" value="ATC33523.1"/>
    <property type="molecule type" value="Genomic_DNA"/>
</dbReference>
<dbReference type="InterPro" id="IPR007349">
    <property type="entry name" value="DUF418"/>
</dbReference>
<feature type="transmembrane region" description="Helical" evidence="1">
    <location>
        <begin position="241"/>
        <end position="264"/>
    </location>
</feature>
<keyword evidence="1" id="KW-0812">Transmembrane</keyword>
<dbReference type="InterPro" id="IPR052529">
    <property type="entry name" value="Bact_Transport_Assoc"/>
</dbReference>
<feature type="transmembrane region" description="Helical" evidence="1">
    <location>
        <begin position="347"/>
        <end position="364"/>
    </location>
</feature>
<feature type="domain" description="DUF418" evidence="2">
    <location>
        <begin position="227"/>
        <end position="385"/>
    </location>
</feature>
<feature type="transmembrane region" description="Helical" evidence="1">
    <location>
        <begin position="310"/>
        <end position="335"/>
    </location>
</feature>
<evidence type="ECO:0000256" key="1">
    <source>
        <dbReference type="SAM" id="Phobius"/>
    </source>
</evidence>
<accession>A0A290N1S7</accession>
<evidence type="ECO:0000259" key="2">
    <source>
        <dbReference type="Pfam" id="PF04235"/>
    </source>
</evidence>
<evidence type="ECO:0000313" key="4">
    <source>
        <dbReference type="Proteomes" id="UP000217311"/>
    </source>
</evidence>
<evidence type="ECO:0000313" key="3">
    <source>
        <dbReference type="EMBL" id="ATC33523.1"/>
    </source>
</evidence>
<reference evidence="4" key="1">
    <citation type="submission" date="2017-09" db="EMBL/GenBank/DDBJ databases">
        <title>Genome evolution observed in wild isolates of Caulobacter crescentus.</title>
        <authorList>
            <person name="Ely B."/>
            <person name="Wilson K."/>
            <person name="Scott D."/>
        </authorList>
    </citation>
    <scope>NUCLEOTIDE SEQUENCE [LARGE SCALE GENOMIC DNA]</scope>
    <source>
        <strain evidence="4">CB13b1a</strain>
    </source>
</reference>